<evidence type="ECO:0000256" key="13">
    <source>
        <dbReference type="ARBA" id="ARBA00022840"/>
    </source>
</evidence>
<feature type="region of interest" description="Disordered" evidence="19">
    <location>
        <begin position="402"/>
        <end position="454"/>
    </location>
</feature>
<evidence type="ECO:0000256" key="7">
    <source>
        <dbReference type="ARBA" id="ARBA00022490"/>
    </source>
</evidence>
<dbReference type="GO" id="GO:0005524">
    <property type="term" value="F:ATP binding"/>
    <property type="evidence" value="ECO:0007669"/>
    <property type="project" value="UniProtKB-UniRule"/>
</dbReference>
<dbReference type="GO" id="GO:0005634">
    <property type="term" value="C:nucleus"/>
    <property type="evidence" value="ECO:0007669"/>
    <property type="project" value="UniProtKB-SubCell"/>
</dbReference>
<keyword evidence="10" id="KW-0808">Transferase</keyword>
<dbReference type="SMART" id="SM00220">
    <property type="entry name" value="S_TKc"/>
    <property type="match status" value="1"/>
</dbReference>
<evidence type="ECO:0000313" key="21">
    <source>
        <dbReference type="EMBL" id="PIK37306.1"/>
    </source>
</evidence>
<dbReference type="InterPro" id="IPR011009">
    <property type="entry name" value="Kinase-like_dom_sf"/>
</dbReference>
<dbReference type="PANTHER" id="PTHR24419:SF18">
    <property type="entry name" value="SERINE_THREONINE-PROTEIN KINASE HASPIN"/>
    <property type="match status" value="1"/>
</dbReference>
<gene>
    <name evidence="21" type="ORF">BSL78_25866</name>
</gene>
<keyword evidence="9" id="KW-0597">Phosphoprotein</keyword>
<keyword evidence="7" id="KW-0963">Cytoplasm</keyword>
<dbReference type="Pfam" id="PF12330">
    <property type="entry name" value="Haspin_kinase"/>
    <property type="match status" value="1"/>
</dbReference>
<dbReference type="PROSITE" id="PS50011">
    <property type="entry name" value="PROTEIN_KINASE_DOM"/>
    <property type="match status" value="1"/>
</dbReference>
<dbReference type="Proteomes" id="UP000230750">
    <property type="component" value="Unassembled WGS sequence"/>
</dbReference>
<dbReference type="PANTHER" id="PTHR24419">
    <property type="entry name" value="INTERLEUKIN-1 RECEPTOR-ASSOCIATED KINASE"/>
    <property type="match status" value="1"/>
</dbReference>
<evidence type="ECO:0000256" key="9">
    <source>
        <dbReference type="ARBA" id="ARBA00022553"/>
    </source>
</evidence>
<dbReference type="GO" id="GO:0005819">
    <property type="term" value="C:spindle"/>
    <property type="evidence" value="ECO:0007669"/>
    <property type="project" value="UniProtKB-SubCell"/>
</dbReference>
<feature type="compositionally biased region" description="Low complexity" evidence="19">
    <location>
        <begin position="135"/>
        <end position="149"/>
    </location>
</feature>
<dbReference type="GO" id="GO:0005694">
    <property type="term" value="C:chromosome"/>
    <property type="evidence" value="ECO:0007669"/>
    <property type="project" value="UniProtKB-SubCell"/>
</dbReference>
<comment type="caution">
    <text evidence="21">The sequence shown here is derived from an EMBL/GenBank/DDBJ whole genome shotgun (WGS) entry which is preliminary data.</text>
</comment>
<feature type="domain" description="Protein kinase" evidence="20">
    <location>
        <begin position="537"/>
        <end position="851"/>
    </location>
</feature>
<dbReference type="GO" id="GO:0072354">
    <property type="term" value="F:histone H3T3 kinase activity"/>
    <property type="evidence" value="ECO:0007669"/>
    <property type="project" value="TreeGrafter"/>
</dbReference>
<evidence type="ECO:0000256" key="4">
    <source>
        <dbReference type="ARBA" id="ARBA00004286"/>
    </source>
</evidence>
<dbReference type="EMBL" id="MRZV01001523">
    <property type="protein sequence ID" value="PIK37306.1"/>
    <property type="molecule type" value="Genomic_DNA"/>
</dbReference>
<dbReference type="GO" id="GO:0010564">
    <property type="term" value="P:regulation of cell cycle process"/>
    <property type="evidence" value="ECO:0007669"/>
    <property type="project" value="UniProtKB-ARBA"/>
</dbReference>
<keyword evidence="12 21" id="KW-0418">Kinase</keyword>
<dbReference type="GO" id="GO:0035556">
    <property type="term" value="P:intracellular signal transduction"/>
    <property type="evidence" value="ECO:0007669"/>
    <property type="project" value="TreeGrafter"/>
</dbReference>
<feature type="compositionally biased region" description="Basic and acidic residues" evidence="19">
    <location>
        <begin position="228"/>
        <end position="256"/>
    </location>
</feature>
<evidence type="ECO:0000256" key="19">
    <source>
        <dbReference type="SAM" id="MobiDB-lite"/>
    </source>
</evidence>
<comment type="subcellular location">
    <subcellularLocation>
        <location evidence="4">Chromosome</location>
    </subcellularLocation>
    <subcellularLocation>
        <location evidence="3">Cytoplasm</location>
        <location evidence="3">Cytoskeleton</location>
        <location evidence="3">Spindle</location>
    </subcellularLocation>
    <subcellularLocation>
        <location evidence="2">Nucleus</location>
    </subcellularLocation>
</comment>
<dbReference type="SUPFAM" id="SSF56112">
    <property type="entry name" value="Protein kinase-like (PK-like)"/>
    <property type="match status" value="1"/>
</dbReference>
<keyword evidence="15" id="KW-0539">Nucleus</keyword>
<reference evidence="21 22" key="1">
    <citation type="journal article" date="2017" name="PLoS Biol.">
        <title>The sea cucumber genome provides insights into morphological evolution and visceral regeneration.</title>
        <authorList>
            <person name="Zhang X."/>
            <person name="Sun L."/>
            <person name="Yuan J."/>
            <person name="Sun Y."/>
            <person name="Gao Y."/>
            <person name="Zhang L."/>
            <person name="Li S."/>
            <person name="Dai H."/>
            <person name="Hamel J.F."/>
            <person name="Liu C."/>
            <person name="Yu Y."/>
            <person name="Liu S."/>
            <person name="Lin W."/>
            <person name="Guo K."/>
            <person name="Jin S."/>
            <person name="Xu P."/>
            <person name="Storey K.B."/>
            <person name="Huan P."/>
            <person name="Zhang T."/>
            <person name="Zhou Y."/>
            <person name="Zhang J."/>
            <person name="Lin C."/>
            <person name="Li X."/>
            <person name="Xing L."/>
            <person name="Huo D."/>
            <person name="Sun M."/>
            <person name="Wang L."/>
            <person name="Mercier A."/>
            <person name="Li F."/>
            <person name="Yang H."/>
            <person name="Xiang J."/>
        </authorList>
    </citation>
    <scope>NUCLEOTIDE SEQUENCE [LARGE SCALE GENOMIC DNA]</scope>
    <source>
        <strain evidence="21">Shaxun</strain>
        <tissue evidence="21">Muscle</tissue>
    </source>
</reference>
<feature type="region of interest" description="Disordered" evidence="19">
    <location>
        <begin position="470"/>
        <end position="507"/>
    </location>
</feature>
<evidence type="ECO:0000259" key="20">
    <source>
        <dbReference type="PROSITE" id="PS50011"/>
    </source>
</evidence>
<evidence type="ECO:0000256" key="6">
    <source>
        <dbReference type="ARBA" id="ARBA00022454"/>
    </source>
</evidence>
<evidence type="ECO:0000256" key="11">
    <source>
        <dbReference type="ARBA" id="ARBA00022741"/>
    </source>
</evidence>
<feature type="compositionally biased region" description="Basic and acidic residues" evidence="19">
    <location>
        <begin position="486"/>
        <end position="506"/>
    </location>
</feature>
<keyword evidence="11 18" id="KW-0547">Nucleotide-binding</keyword>
<keyword evidence="8" id="KW-0723">Serine/threonine-protein kinase</keyword>
<feature type="compositionally biased region" description="Basic residues" evidence="19">
    <location>
        <begin position="150"/>
        <end position="163"/>
    </location>
</feature>
<evidence type="ECO:0000256" key="14">
    <source>
        <dbReference type="ARBA" id="ARBA00023212"/>
    </source>
</evidence>
<comment type="catalytic activity">
    <reaction evidence="16">
        <text>L-threonyl-[protein] + ATP = O-phospho-L-threonyl-[protein] + ADP + H(+)</text>
        <dbReference type="Rhea" id="RHEA:46608"/>
        <dbReference type="Rhea" id="RHEA-COMP:11060"/>
        <dbReference type="Rhea" id="RHEA-COMP:11605"/>
        <dbReference type="ChEBI" id="CHEBI:15378"/>
        <dbReference type="ChEBI" id="CHEBI:30013"/>
        <dbReference type="ChEBI" id="CHEBI:30616"/>
        <dbReference type="ChEBI" id="CHEBI:61977"/>
        <dbReference type="ChEBI" id="CHEBI:456216"/>
        <dbReference type="EC" id="2.7.11.1"/>
    </reaction>
</comment>
<keyword evidence="13 18" id="KW-0067">ATP-binding</keyword>
<sequence>MPFVKTYGKHRTGVVKSHSWLSPDVVDGNVFSSPEVEPEPTFAVSPPEPSIEKRRNAGIGVNDKVATKQGKRRRAKPKTFAAFFSQSDETDDDKENFIPAKAPLRKSHQSRNIWEPRNSVTEIDEANITHRRNKSSSSSNQSGSSQPSGTKRRLSKLSRGSRRLRQDNGALCELGKKSSSSSSSSSTTSSSWQPSNVSTRSTTSLGDRSCDLFNISEAVGSLEESCDEEIKTGTPEAKRAKSVRDKRSKYKEEGKRGRQILNGPQGKDTSTPVSVYHSAYGSKDFSAVLFDTTTSPSIVDGIPIDSGALRDSVFEEDISRNVDRLNIEDDSDLSPFETCHGEFATSRDGLSQNSVRSQRSLRSSTRTDPAVALMGEQSLVTDSKRGSKRDRIIATYTVVSDSEADSDVSIDTETNKGIESPETDPNSERSSRGKRGEKVTKSGPVERDRREERELKVKISPCNIILEKLPLSQLHTPPKNKQTSRLMEEGNRSFRDSLTPSRDRKSGHVITARSKVLGHCQQTEPLPFSEILSEREMSKCVKVGEGAYGEVFLTTNEKRESIALKIIPVEGDFRVNGEPQKTFEEILPEIVISKELSSMHTNCVNQTTNFIQVNRVACIQGKYPEFLLQQWDAYHEKKGSENDRPDLFDENQLFILFEFANGGTDLEDFEFANIREAVSILRQVAGALASAECQYCFEHRDLHWGNVLVRKSKRSKVSFKVEGDVFDVSSFRVEASIIDFTLSRLSKDGCTVFCDVANDETLFIGKGDYQFDIYRKMKKENKNDWESFNPHSNVLWLHYLLEKMIRNKTYRSAPSKESMRELKTFGRHLLGYTSAEEVLRESELLQLLEEA</sequence>
<evidence type="ECO:0000256" key="8">
    <source>
        <dbReference type="ARBA" id="ARBA00022527"/>
    </source>
</evidence>
<evidence type="ECO:0000256" key="18">
    <source>
        <dbReference type="PROSITE-ProRule" id="PRU10141"/>
    </source>
</evidence>
<feature type="region of interest" description="Disordered" evidence="19">
    <location>
        <begin position="224"/>
        <end position="270"/>
    </location>
</feature>
<evidence type="ECO:0000256" key="1">
    <source>
        <dbReference type="ARBA" id="ARBA00001946"/>
    </source>
</evidence>
<dbReference type="FunFam" id="3.30.200.20:FF:000409">
    <property type="entry name" value="serine/threonine-protein kinase haspin"/>
    <property type="match status" value="1"/>
</dbReference>
<name>A0A2G8JNG6_STIJA</name>
<dbReference type="OrthoDB" id="21018at2759"/>
<dbReference type="InterPro" id="IPR017441">
    <property type="entry name" value="Protein_kinase_ATP_BS"/>
</dbReference>
<comment type="cofactor">
    <cofactor evidence="1">
        <name>Mg(2+)</name>
        <dbReference type="ChEBI" id="CHEBI:18420"/>
    </cofactor>
</comment>
<dbReference type="InterPro" id="IPR000719">
    <property type="entry name" value="Prot_kinase_dom"/>
</dbReference>
<evidence type="ECO:0000256" key="3">
    <source>
        <dbReference type="ARBA" id="ARBA00004186"/>
    </source>
</evidence>
<keyword evidence="6" id="KW-0158">Chromosome</keyword>
<feature type="compositionally biased region" description="Polar residues" evidence="19">
    <location>
        <begin position="473"/>
        <end position="485"/>
    </location>
</feature>
<feature type="region of interest" description="Disordered" evidence="19">
    <location>
        <begin position="344"/>
        <end position="387"/>
    </location>
</feature>
<evidence type="ECO:0000256" key="16">
    <source>
        <dbReference type="ARBA" id="ARBA00047899"/>
    </source>
</evidence>
<feature type="compositionally biased region" description="Polar residues" evidence="19">
    <location>
        <begin position="192"/>
        <end position="204"/>
    </location>
</feature>
<accession>A0A2G8JNG6</accession>
<dbReference type="GO" id="GO:0000278">
    <property type="term" value="P:mitotic cell cycle"/>
    <property type="evidence" value="ECO:0007669"/>
    <property type="project" value="TreeGrafter"/>
</dbReference>
<evidence type="ECO:0000256" key="17">
    <source>
        <dbReference type="ARBA" id="ARBA00048679"/>
    </source>
</evidence>
<evidence type="ECO:0000256" key="15">
    <source>
        <dbReference type="ARBA" id="ARBA00023242"/>
    </source>
</evidence>
<comment type="catalytic activity">
    <reaction evidence="17">
        <text>L-seryl-[protein] + ATP = O-phospho-L-seryl-[protein] + ADP + H(+)</text>
        <dbReference type="Rhea" id="RHEA:17989"/>
        <dbReference type="Rhea" id="RHEA-COMP:9863"/>
        <dbReference type="Rhea" id="RHEA-COMP:11604"/>
        <dbReference type="ChEBI" id="CHEBI:15378"/>
        <dbReference type="ChEBI" id="CHEBI:29999"/>
        <dbReference type="ChEBI" id="CHEBI:30616"/>
        <dbReference type="ChEBI" id="CHEBI:83421"/>
        <dbReference type="ChEBI" id="CHEBI:456216"/>
        <dbReference type="EC" id="2.7.11.1"/>
    </reaction>
</comment>
<organism evidence="21 22">
    <name type="scientific">Stichopus japonicus</name>
    <name type="common">Sea cucumber</name>
    <dbReference type="NCBI Taxonomy" id="307972"/>
    <lineage>
        <taxon>Eukaryota</taxon>
        <taxon>Metazoa</taxon>
        <taxon>Echinodermata</taxon>
        <taxon>Eleutherozoa</taxon>
        <taxon>Echinozoa</taxon>
        <taxon>Holothuroidea</taxon>
        <taxon>Aspidochirotacea</taxon>
        <taxon>Aspidochirotida</taxon>
        <taxon>Stichopodidae</taxon>
        <taxon>Apostichopus</taxon>
    </lineage>
</organism>
<evidence type="ECO:0000313" key="22">
    <source>
        <dbReference type="Proteomes" id="UP000230750"/>
    </source>
</evidence>
<proteinExistence type="predicted"/>
<feature type="compositionally biased region" description="Low complexity" evidence="19">
    <location>
        <begin position="178"/>
        <end position="191"/>
    </location>
</feature>
<keyword evidence="14" id="KW-0206">Cytoskeleton</keyword>
<dbReference type="InterPro" id="IPR024604">
    <property type="entry name" value="GSG2_C"/>
</dbReference>
<dbReference type="PROSITE" id="PS00107">
    <property type="entry name" value="PROTEIN_KINASE_ATP"/>
    <property type="match status" value="1"/>
</dbReference>
<dbReference type="GO" id="GO:0005737">
    <property type="term" value="C:cytoplasm"/>
    <property type="evidence" value="ECO:0007669"/>
    <property type="project" value="TreeGrafter"/>
</dbReference>
<dbReference type="Gene3D" id="3.30.200.20">
    <property type="entry name" value="Phosphorylase Kinase, domain 1"/>
    <property type="match status" value="1"/>
</dbReference>
<dbReference type="STRING" id="307972.A0A2G8JNG6"/>
<dbReference type="SMART" id="SM01331">
    <property type="entry name" value="DUF3635"/>
    <property type="match status" value="1"/>
</dbReference>
<evidence type="ECO:0000256" key="10">
    <source>
        <dbReference type="ARBA" id="ARBA00022679"/>
    </source>
</evidence>
<dbReference type="AlphaFoldDB" id="A0A2G8JNG6"/>
<feature type="compositionally biased region" description="Basic and acidic residues" evidence="19">
    <location>
        <begin position="426"/>
        <end position="454"/>
    </location>
</feature>
<dbReference type="FunFam" id="1.10.510.10:FF:000401">
    <property type="entry name" value="serine/threonine-protein kinase haspin"/>
    <property type="match status" value="1"/>
</dbReference>
<protein>
    <recommendedName>
        <fullName evidence="5">non-specific serine/threonine protein kinase</fullName>
        <ecNumber evidence="5">2.7.11.1</ecNumber>
    </recommendedName>
</protein>
<dbReference type="Gene3D" id="1.10.510.10">
    <property type="entry name" value="Transferase(Phosphotransferase) domain 1"/>
    <property type="match status" value="1"/>
</dbReference>
<evidence type="ECO:0000256" key="5">
    <source>
        <dbReference type="ARBA" id="ARBA00012513"/>
    </source>
</evidence>
<evidence type="ECO:0000256" key="12">
    <source>
        <dbReference type="ARBA" id="ARBA00022777"/>
    </source>
</evidence>
<feature type="binding site" evidence="18">
    <location>
        <position position="565"/>
    </location>
    <ligand>
        <name>ATP</name>
        <dbReference type="ChEBI" id="CHEBI:30616"/>
    </ligand>
</feature>
<dbReference type="EC" id="2.7.11.1" evidence="5"/>
<feature type="compositionally biased region" description="Low complexity" evidence="19">
    <location>
        <begin position="350"/>
        <end position="367"/>
    </location>
</feature>
<evidence type="ECO:0000256" key="2">
    <source>
        <dbReference type="ARBA" id="ARBA00004123"/>
    </source>
</evidence>
<keyword evidence="22" id="KW-1185">Reference proteome</keyword>
<feature type="region of interest" description="Disordered" evidence="19">
    <location>
        <begin position="33"/>
        <end position="204"/>
    </location>
</feature>